<gene>
    <name evidence="2" type="ORF">SAMN05661086_00342</name>
</gene>
<dbReference type="SUPFAM" id="SSF51556">
    <property type="entry name" value="Metallo-dependent hydrolases"/>
    <property type="match status" value="1"/>
</dbReference>
<evidence type="ECO:0000259" key="1">
    <source>
        <dbReference type="Pfam" id="PF04909"/>
    </source>
</evidence>
<evidence type="ECO:0000313" key="3">
    <source>
        <dbReference type="Proteomes" id="UP000199659"/>
    </source>
</evidence>
<dbReference type="RefSeq" id="WP_092558961.1">
    <property type="nucleotide sequence ID" value="NZ_FOYZ01000001.1"/>
</dbReference>
<dbReference type="Proteomes" id="UP000199659">
    <property type="component" value="Unassembled WGS sequence"/>
</dbReference>
<reference evidence="2 3" key="1">
    <citation type="submission" date="2016-10" db="EMBL/GenBank/DDBJ databases">
        <authorList>
            <person name="de Groot N.N."/>
        </authorList>
    </citation>
    <scope>NUCLEOTIDE SEQUENCE [LARGE SCALE GENOMIC DNA]</scope>
    <source>
        <strain evidence="2 3">743A</strain>
    </source>
</reference>
<dbReference type="GO" id="GO:0016787">
    <property type="term" value="F:hydrolase activity"/>
    <property type="evidence" value="ECO:0007669"/>
    <property type="project" value="UniProtKB-KW"/>
</dbReference>
<keyword evidence="3" id="KW-1185">Reference proteome</keyword>
<protein>
    <submittedName>
        <fullName evidence="2">Amidohydrolase</fullName>
    </submittedName>
</protein>
<organism evidence="2 3">
    <name type="scientific">Anaeromicropila populeti</name>
    <dbReference type="NCBI Taxonomy" id="37658"/>
    <lineage>
        <taxon>Bacteria</taxon>
        <taxon>Bacillati</taxon>
        <taxon>Bacillota</taxon>
        <taxon>Clostridia</taxon>
        <taxon>Lachnospirales</taxon>
        <taxon>Lachnospiraceae</taxon>
        <taxon>Anaeromicropila</taxon>
    </lineage>
</organism>
<dbReference type="OrthoDB" id="9771932at2"/>
<dbReference type="STRING" id="37658.SAMN05661086_00342"/>
<dbReference type="InterPro" id="IPR032466">
    <property type="entry name" value="Metal_Hydrolase"/>
</dbReference>
<keyword evidence="2" id="KW-0378">Hydrolase</keyword>
<dbReference type="InterPro" id="IPR006680">
    <property type="entry name" value="Amidohydro-rel"/>
</dbReference>
<sequence length="255" mass="29979">MIDVHYHYHFCGGEIAEDIKKIGQQLEQYQIEKALLHIISEDSMDKKYYTADWGNRIIPSIMVNPFSKNMENDIKNLSEHGIRFVKLLPYEQMIKREHYDKVANLCKCIEQYGMIVVICGSYGSELIYQTNGVELTEYVLRHHIKSPVILAHGGMVKVLDTLSLMMVYDNLYMDIAYTLPFWWGSSVITDYAFVLHKLNYERTFFGSDAPYYSLEEALHYFELFCSTYHIEQSNKEKLMKTNFNLFYEKYVNGVL</sequence>
<proteinExistence type="predicted"/>
<dbReference type="Pfam" id="PF04909">
    <property type="entry name" value="Amidohydro_2"/>
    <property type="match status" value="1"/>
</dbReference>
<feature type="domain" description="Amidohydrolase-related" evidence="1">
    <location>
        <begin position="56"/>
        <end position="242"/>
    </location>
</feature>
<dbReference type="AlphaFoldDB" id="A0A1I6HVW2"/>
<dbReference type="EMBL" id="FOYZ01000001">
    <property type="protein sequence ID" value="SFR58583.1"/>
    <property type="molecule type" value="Genomic_DNA"/>
</dbReference>
<evidence type="ECO:0000313" key="2">
    <source>
        <dbReference type="EMBL" id="SFR58583.1"/>
    </source>
</evidence>
<accession>A0A1I6HVW2</accession>
<dbReference type="Gene3D" id="3.20.20.140">
    <property type="entry name" value="Metal-dependent hydrolases"/>
    <property type="match status" value="1"/>
</dbReference>
<name>A0A1I6HVW2_9FIRM</name>